<comment type="caution">
    <text evidence="2">The sequence shown here is derived from an EMBL/GenBank/DDBJ whole genome shotgun (WGS) entry which is preliminary data.</text>
</comment>
<accession>A0AAD9NS43</accession>
<dbReference type="EMBL" id="JAODUO010000537">
    <property type="protein sequence ID" value="KAK2178571.1"/>
    <property type="molecule type" value="Genomic_DNA"/>
</dbReference>
<dbReference type="AlphaFoldDB" id="A0AAD9NS43"/>
<dbReference type="InterPro" id="IPR056742">
    <property type="entry name" value="BLTP1_C"/>
</dbReference>
<dbReference type="Pfam" id="PF25040">
    <property type="entry name" value="BLTP1_C"/>
    <property type="match status" value="1"/>
</dbReference>
<dbReference type="PANTHER" id="PTHR31640:SF1">
    <property type="entry name" value="BRIDGE-LIKE LIPID TRANSFER PROTEIN FAMILY MEMBER 1"/>
    <property type="match status" value="1"/>
</dbReference>
<proteinExistence type="predicted"/>
<protein>
    <recommendedName>
        <fullName evidence="1">Bridge-like lipid transfer protein family member 1 C-terminal domain-containing protein</fullName>
    </recommendedName>
</protein>
<dbReference type="Proteomes" id="UP001209878">
    <property type="component" value="Unassembled WGS sequence"/>
</dbReference>
<dbReference type="GO" id="GO:0098793">
    <property type="term" value="C:presynapse"/>
    <property type="evidence" value="ECO:0007669"/>
    <property type="project" value="GOC"/>
</dbReference>
<dbReference type="InterPro" id="IPR033616">
    <property type="entry name" value="BLTP1"/>
</dbReference>
<keyword evidence="3" id="KW-1185">Reference proteome</keyword>
<dbReference type="PANTHER" id="PTHR31640">
    <property type="entry name" value="TRANSMEMBRANE PROTEIN KIAA1109"/>
    <property type="match status" value="1"/>
</dbReference>
<reference evidence="2" key="1">
    <citation type="journal article" date="2023" name="Mol. Biol. Evol.">
        <title>Third-Generation Sequencing Reveals the Adaptive Role of the Epigenome in Three Deep-Sea Polychaetes.</title>
        <authorList>
            <person name="Perez M."/>
            <person name="Aroh O."/>
            <person name="Sun Y."/>
            <person name="Lan Y."/>
            <person name="Juniper S.K."/>
            <person name="Young C.R."/>
            <person name="Angers B."/>
            <person name="Qian P.Y."/>
        </authorList>
    </citation>
    <scope>NUCLEOTIDE SEQUENCE</scope>
    <source>
        <strain evidence="2">R07B-5</strain>
    </source>
</reference>
<sequence>MKLHSNKFRLVCFHGINFRSKMWALFTLYEPMVQFETKVWQYVQESHDEPSTDIVQKLTFQIGHDLDGEELSNKSMATVCKVTRSHHVTPHISTVADWFHYTFSTGEIKKFPDIRYGETGSPSFTVMGVKSDNLVGIIKQQFSHEAEIIFMLPAFMMHQKTLHKQGPNVPTDKEPSPVVDCAFNTEFMDHMYISMDAEIIFFIHDLITSYMQEDGTESEMAMKGDSDQPQLFASPAEMLMLDGRDFHCNSWHLEPTIRLLSLGGKKIDPVGVDYILQKLGFQHARMTIPKWIQRGYMDPLDYFIAGITKQLIKVLEEDKTVSHK</sequence>
<feature type="domain" description="Bridge-like lipid transfer protein family member 1 C-terminal" evidence="1">
    <location>
        <begin position="1"/>
        <end position="314"/>
    </location>
</feature>
<gene>
    <name evidence="2" type="ORF">NP493_538g00026</name>
</gene>
<dbReference type="GO" id="GO:0048488">
    <property type="term" value="P:synaptic vesicle endocytosis"/>
    <property type="evidence" value="ECO:0007669"/>
    <property type="project" value="TreeGrafter"/>
</dbReference>
<name>A0AAD9NS43_RIDPI</name>
<dbReference type="SMART" id="SM01220">
    <property type="entry name" value="FSA_C"/>
    <property type="match status" value="1"/>
</dbReference>
<evidence type="ECO:0000313" key="3">
    <source>
        <dbReference type="Proteomes" id="UP001209878"/>
    </source>
</evidence>
<organism evidence="2 3">
    <name type="scientific">Ridgeia piscesae</name>
    <name type="common">Tubeworm</name>
    <dbReference type="NCBI Taxonomy" id="27915"/>
    <lineage>
        <taxon>Eukaryota</taxon>
        <taxon>Metazoa</taxon>
        <taxon>Spiralia</taxon>
        <taxon>Lophotrochozoa</taxon>
        <taxon>Annelida</taxon>
        <taxon>Polychaeta</taxon>
        <taxon>Sedentaria</taxon>
        <taxon>Canalipalpata</taxon>
        <taxon>Sabellida</taxon>
        <taxon>Siboglinidae</taxon>
        <taxon>Ridgeia</taxon>
    </lineage>
</organism>
<evidence type="ECO:0000313" key="2">
    <source>
        <dbReference type="EMBL" id="KAK2178571.1"/>
    </source>
</evidence>
<evidence type="ECO:0000259" key="1">
    <source>
        <dbReference type="SMART" id="SM01220"/>
    </source>
</evidence>